<dbReference type="Proteomes" id="UP000054721">
    <property type="component" value="Unassembled WGS sequence"/>
</dbReference>
<dbReference type="OrthoDB" id="5917216at2759"/>
<accession>A0A0V1L5U6</accession>
<organism evidence="3 4">
    <name type="scientific">Trichinella nativa</name>
    <dbReference type="NCBI Taxonomy" id="6335"/>
    <lineage>
        <taxon>Eukaryota</taxon>
        <taxon>Metazoa</taxon>
        <taxon>Ecdysozoa</taxon>
        <taxon>Nematoda</taxon>
        <taxon>Enoplea</taxon>
        <taxon>Dorylaimia</taxon>
        <taxon>Trichinellida</taxon>
        <taxon>Trichinellidae</taxon>
        <taxon>Trichinella</taxon>
    </lineage>
</organism>
<feature type="compositionally biased region" description="Basic and acidic residues" evidence="2">
    <location>
        <begin position="11"/>
        <end position="23"/>
    </location>
</feature>
<keyword evidence="1" id="KW-0175">Coiled coil</keyword>
<dbReference type="EMBL" id="JYDW01000139">
    <property type="protein sequence ID" value="KRZ54366.1"/>
    <property type="molecule type" value="Genomic_DNA"/>
</dbReference>
<reference evidence="3 4" key="1">
    <citation type="submission" date="2015-05" db="EMBL/GenBank/DDBJ databases">
        <title>Evolution of Trichinella species and genotypes.</title>
        <authorList>
            <person name="Korhonen P.K."/>
            <person name="Edoardo P."/>
            <person name="Giuseppe L.R."/>
            <person name="Gasser R.B."/>
        </authorList>
    </citation>
    <scope>NUCLEOTIDE SEQUENCE [LARGE SCALE GENOMIC DNA]</scope>
    <source>
        <strain evidence="3">ISS10</strain>
    </source>
</reference>
<evidence type="ECO:0000313" key="3">
    <source>
        <dbReference type="EMBL" id="KRZ54366.1"/>
    </source>
</evidence>
<evidence type="ECO:0000313" key="4">
    <source>
        <dbReference type="Proteomes" id="UP000054721"/>
    </source>
</evidence>
<comment type="caution">
    <text evidence="3">The sequence shown here is derived from an EMBL/GenBank/DDBJ whole genome shotgun (WGS) entry which is preliminary data.</text>
</comment>
<protein>
    <submittedName>
        <fullName evidence="3">Uncharacterized protein</fullName>
    </submittedName>
</protein>
<evidence type="ECO:0000256" key="1">
    <source>
        <dbReference type="SAM" id="Coils"/>
    </source>
</evidence>
<dbReference type="AlphaFoldDB" id="A0A0V1L5U6"/>
<feature type="region of interest" description="Disordered" evidence="2">
    <location>
        <begin position="1"/>
        <end position="23"/>
    </location>
</feature>
<gene>
    <name evidence="3" type="ORF">T02_10169</name>
</gene>
<sequence length="499" mass="57384">MQSLTESADEEHEHQDIVDKQHKNNPIDECTVINGQLMDQIKQLEVALVKSNVTIANLKQQRDRMKAKTRMLKVKLEKYANWSIKQSTEPAEIQTIPTDRCRIELPKMAVLKKLKTCKSGILSLGDVSLLGVRSRTVAEHLTEELRNAADFIHRTPSEREISLQQKLEKMEVIYQQLNNKVDYLETVGNRIRKTSDNLWSTCQQLSCNQEILMKALSLDDEALELTGLIWPALPENLSIMQVAENFHKLNTTNSYNDEKFNSSTFAEVDILSIKQRVSDLLKQREKIVSCLVAMDYIEEPSLNSAISNEGCISIIEEQLALENIVLTEELFNYKEEILKLKQRVNHLDSTILTLRRGVESSDKELKIYRDLCYQLENEMALFQQNPHCVPTEQDLFNLILQINQALSECKNITCQLGNERSELLKQNLDLIDQLSQAKMTIISSRQRAIKKHKKHLAIFQNIIKKLTEKFQIQINEIPLNGNECNNNSDDDSNTYTSLE</sequence>
<feature type="coiled-coil region" evidence="1">
    <location>
        <begin position="41"/>
        <end position="75"/>
    </location>
</feature>
<proteinExistence type="predicted"/>
<feature type="coiled-coil region" evidence="1">
    <location>
        <begin position="160"/>
        <end position="187"/>
    </location>
</feature>
<keyword evidence="4" id="KW-1185">Reference proteome</keyword>
<name>A0A0V1L5U6_9BILA</name>
<evidence type="ECO:0000256" key="2">
    <source>
        <dbReference type="SAM" id="MobiDB-lite"/>
    </source>
</evidence>